<organism evidence="1 2">
    <name type="scientific">Zalerion maritima</name>
    <dbReference type="NCBI Taxonomy" id="339359"/>
    <lineage>
        <taxon>Eukaryota</taxon>
        <taxon>Fungi</taxon>
        <taxon>Dikarya</taxon>
        <taxon>Ascomycota</taxon>
        <taxon>Pezizomycotina</taxon>
        <taxon>Sordariomycetes</taxon>
        <taxon>Lulworthiomycetidae</taxon>
        <taxon>Lulworthiales</taxon>
        <taxon>Lulworthiaceae</taxon>
        <taxon>Zalerion</taxon>
    </lineage>
</organism>
<reference evidence="1" key="1">
    <citation type="submission" date="2022-07" db="EMBL/GenBank/DDBJ databases">
        <title>Draft genome sequence of Zalerion maritima ATCC 34329, a (micro)plastics degrading marine fungus.</title>
        <authorList>
            <person name="Paco A."/>
            <person name="Goncalves M.F.M."/>
            <person name="Rocha-Santos T.A.P."/>
            <person name="Alves A."/>
        </authorList>
    </citation>
    <scope>NUCLEOTIDE SEQUENCE</scope>
    <source>
        <strain evidence="1">ATCC 34329</strain>
    </source>
</reference>
<comment type="caution">
    <text evidence="1">The sequence shown here is derived from an EMBL/GenBank/DDBJ whole genome shotgun (WGS) entry which is preliminary data.</text>
</comment>
<name>A0AAD5WWH6_9PEZI</name>
<evidence type="ECO:0000313" key="2">
    <source>
        <dbReference type="Proteomes" id="UP001201980"/>
    </source>
</evidence>
<protein>
    <submittedName>
        <fullName evidence="1">Amidase</fullName>
    </submittedName>
</protein>
<dbReference type="Proteomes" id="UP001201980">
    <property type="component" value="Unassembled WGS sequence"/>
</dbReference>
<dbReference type="EMBL" id="JAKWBI020000023">
    <property type="protein sequence ID" value="KAJ2905846.1"/>
    <property type="molecule type" value="Genomic_DNA"/>
</dbReference>
<proteinExistence type="predicted"/>
<accession>A0AAD5WWH6</accession>
<sequence length="94" mass="10689">MKGAAPNGYLQGLEECKVRSLEHIIEFNKEHAEEELPDYHPSQDILIDTPNINVPQATLSHSSVKRTTHLLRLQLERIAMGLTCIVEMYFDGRS</sequence>
<dbReference type="AlphaFoldDB" id="A0AAD5WWH6"/>
<keyword evidence="2" id="KW-1185">Reference proteome</keyword>
<evidence type="ECO:0000313" key="1">
    <source>
        <dbReference type="EMBL" id="KAJ2905846.1"/>
    </source>
</evidence>
<gene>
    <name evidence="1" type="ORF">MKZ38_004094</name>
</gene>